<accession>A0ABT0MDL7</accession>
<evidence type="ECO:0000313" key="4">
    <source>
        <dbReference type="Proteomes" id="UP001203004"/>
    </source>
</evidence>
<evidence type="ECO:0000256" key="1">
    <source>
        <dbReference type="SAM" id="Phobius"/>
    </source>
</evidence>
<keyword evidence="1" id="KW-1133">Transmembrane helix</keyword>
<dbReference type="Proteomes" id="UP001203004">
    <property type="component" value="Unassembled WGS sequence"/>
</dbReference>
<organism evidence="3 4">
    <name type="scientific">Sporolactobacillus mangiferae</name>
    <dbReference type="NCBI Taxonomy" id="2940498"/>
    <lineage>
        <taxon>Bacteria</taxon>
        <taxon>Bacillati</taxon>
        <taxon>Bacillota</taxon>
        <taxon>Bacilli</taxon>
        <taxon>Bacillales</taxon>
        <taxon>Sporolactobacillaceae</taxon>
        <taxon>Sporolactobacillus</taxon>
    </lineage>
</organism>
<feature type="transmembrane region" description="Helical" evidence="1">
    <location>
        <begin position="81"/>
        <end position="99"/>
    </location>
</feature>
<feature type="transmembrane region" description="Helical" evidence="1">
    <location>
        <begin position="229"/>
        <end position="247"/>
    </location>
</feature>
<evidence type="ECO:0000259" key="2">
    <source>
        <dbReference type="Pfam" id="PF13240"/>
    </source>
</evidence>
<sequence>MKCSKCGTENDEHAKFCRNCGQLLNVESSESTSRVQEETAAATSAKGGLTISTGGFSEFWTYVKEALRTPGSYDNQLKNGIISLILFSVLLPISIVHALNQLVHNLSSSIGGSLGLGSIASTAFDNSKILGVETTVKWIIALAASLAFYALIMYLCLKVAKADVSYSTIIEEFGSMSVPLFVGSVLLFLLSYLNLNLFFGALVIVSIGVQVMFFFTMYKLSKEAVLDPFYLALICHSVYNIVIYFALKSYIWSLISNISNIPGF</sequence>
<name>A0ABT0MDL7_9BACL</name>
<dbReference type="Pfam" id="PF13240">
    <property type="entry name" value="Zn_Ribbon_1"/>
    <property type="match status" value="1"/>
</dbReference>
<keyword evidence="1" id="KW-0472">Membrane</keyword>
<keyword evidence="1" id="KW-0812">Transmembrane</keyword>
<keyword evidence="4" id="KW-1185">Reference proteome</keyword>
<evidence type="ECO:0000313" key="3">
    <source>
        <dbReference type="EMBL" id="MCL1632768.1"/>
    </source>
</evidence>
<protein>
    <submittedName>
        <fullName evidence="3">Zinc ribbon domain-containing protein</fullName>
    </submittedName>
</protein>
<proteinExistence type="predicted"/>
<reference evidence="3 4" key="1">
    <citation type="submission" date="2022-05" db="EMBL/GenBank/DDBJ databases">
        <title>Sporolactobacillus sp nov CPB3-1, isolated from tree bark (Mangifera indica L.).</title>
        <authorList>
            <person name="Phuengjayaem S."/>
            <person name="Tanasupawat S."/>
        </authorList>
    </citation>
    <scope>NUCLEOTIDE SEQUENCE [LARGE SCALE GENOMIC DNA]</scope>
    <source>
        <strain evidence="3 4">CPB3-1</strain>
    </source>
</reference>
<dbReference type="EMBL" id="JAMAST010000021">
    <property type="protein sequence ID" value="MCL1632768.1"/>
    <property type="molecule type" value="Genomic_DNA"/>
</dbReference>
<gene>
    <name evidence="3" type="ORF">M3N64_12640</name>
</gene>
<feature type="transmembrane region" description="Helical" evidence="1">
    <location>
        <begin position="197"/>
        <end position="217"/>
    </location>
</feature>
<feature type="domain" description="Zinc-ribbon" evidence="2">
    <location>
        <begin position="2"/>
        <end position="22"/>
    </location>
</feature>
<dbReference type="InterPro" id="IPR026870">
    <property type="entry name" value="Zinc_ribbon_dom"/>
</dbReference>
<feature type="transmembrane region" description="Helical" evidence="1">
    <location>
        <begin position="138"/>
        <end position="157"/>
    </location>
</feature>
<dbReference type="RefSeq" id="WP_249102885.1">
    <property type="nucleotide sequence ID" value="NZ_JAMAST010000021.1"/>
</dbReference>
<comment type="caution">
    <text evidence="3">The sequence shown here is derived from an EMBL/GenBank/DDBJ whole genome shotgun (WGS) entry which is preliminary data.</text>
</comment>
<feature type="transmembrane region" description="Helical" evidence="1">
    <location>
        <begin position="169"/>
        <end position="191"/>
    </location>
</feature>